<feature type="domain" description="Peptidase S9 prolyl oligopeptidase catalytic" evidence="4">
    <location>
        <begin position="455"/>
        <end position="664"/>
    </location>
</feature>
<gene>
    <name evidence="5" type="ORF">DWZ83_05535</name>
</gene>
<dbReference type="PANTHER" id="PTHR42776:SF27">
    <property type="entry name" value="DIPEPTIDYL PEPTIDASE FAMILY MEMBER 6"/>
    <property type="match status" value="1"/>
</dbReference>
<keyword evidence="6" id="KW-1185">Reference proteome</keyword>
<dbReference type="AlphaFoldDB" id="A0A415PEU0"/>
<dbReference type="RefSeq" id="WP_004797719.1">
    <property type="nucleotide sequence ID" value="NZ_CABKNA010000012.1"/>
</dbReference>
<name>A0A415PEU0_9FIRM</name>
<dbReference type="SUPFAM" id="SSF82171">
    <property type="entry name" value="DPP6 N-terminal domain-like"/>
    <property type="match status" value="1"/>
</dbReference>
<dbReference type="Proteomes" id="UP000284868">
    <property type="component" value="Unassembled WGS sequence"/>
</dbReference>
<dbReference type="GeneID" id="92792567"/>
<evidence type="ECO:0000256" key="2">
    <source>
        <dbReference type="ARBA" id="ARBA00022670"/>
    </source>
</evidence>
<dbReference type="InterPro" id="IPR029058">
    <property type="entry name" value="AB_hydrolase_fold"/>
</dbReference>
<dbReference type="FunFam" id="3.40.50.1820:FF:000028">
    <property type="entry name" value="S9 family peptidase"/>
    <property type="match status" value="1"/>
</dbReference>
<organism evidence="5 6">
    <name type="scientific">Amedibacillus dolichus</name>
    <dbReference type="NCBI Taxonomy" id="31971"/>
    <lineage>
        <taxon>Bacteria</taxon>
        <taxon>Bacillati</taxon>
        <taxon>Bacillota</taxon>
        <taxon>Erysipelotrichia</taxon>
        <taxon>Erysipelotrichales</taxon>
        <taxon>Erysipelotrichaceae</taxon>
        <taxon>Amedibacillus</taxon>
    </lineage>
</organism>
<dbReference type="PANTHER" id="PTHR42776">
    <property type="entry name" value="SERINE PEPTIDASE S9 FAMILY MEMBER"/>
    <property type="match status" value="1"/>
</dbReference>
<dbReference type="EMBL" id="QRPK01000021">
    <property type="protein sequence ID" value="RHM11271.1"/>
    <property type="molecule type" value="Genomic_DNA"/>
</dbReference>
<evidence type="ECO:0000259" key="4">
    <source>
        <dbReference type="Pfam" id="PF00326"/>
    </source>
</evidence>
<protein>
    <submittedName>
        <fullName evidence="5">S9 family peptidase</fullName>
    </submittedName>
</protein>
<evidence type="ECO:0000313" key="5">
    <source>
        <dbReference type="EMBL" id="RHM11271.1"/>
    </source>
</evidence>
<accession>A0A415PEU0</accession>
<dbReference type="GO" id="GO:0006508">
    <property type="term" value="P:proteolysis"/>
    <property type="evidence" value="ECO:0007669"/>
    <property type="project" value="UniProtKB-KW"/>
</dbReference>
<proteinExistence type="inferred from homology"/>
<evidence type="ECO:0000256" key="3">
    <source>
        <dbReference type="ARBA" id="ARBA00022801"/>
    </source>
</evidence>
<dbReference type="InterPro" id="IPR001375">
    <property type="entry name" value="Peptidase_S9_cat"/>
</dbReference>
<sequence>MKKAIQLKDFLTYHYLSNVQASPDGTTLACVVAQANENDNTYTSTLALLSEKKVLPLTGYGKERMYVWEDNTHILFASLRDKADIEAAQNGEERTCFYRISTQGGEAQKAFTLPLTVTSIQKLDDTRFVFTANYDLHYSSMYQSNDVEKQRLLKAKKENADYEVFDELPFYGNGAGFINKTRNSLFMYDCKNEAITRISEENFQVGGYAIDEKKEKLYYFGEAYVQKPKNKDTVCVYDFKRQVTHVLLPAKEYAIRFLAEWQGELLVVASTQREYGMNENAKFYLLDKASGEMKLFADYEDAIGSSVGSDCRYGGGKSIKVWKDAVYFISTLTHRSVLRRLDAQGIISTVYEGSGSVDDFDVTKDKLFFVGMQEGKLQECYCCDLLGNDVRQLSTWNEEIFVDKDVRPYVELAFENDGISLCGWVLEPKDYDPKKTYPAILDIHGGPKTVYGKVFYHEMQLWANMGYFVFFMNPRGGDGYGNRFADLRGAYGTFDYEDLMKFTDCVLEKYPAIDQQRVGVTGGSYGGFMTNWIIGHTNRFAAAASQRSISNWISFAYTSDIGNFFALDQQGGNIWEDHEKLWWHSPLKYAQNVKTPTLFIHSDEDYRCPLSEGYQMYSALCDLGIETRMCMFHGENHELSRSGKPRHRVRRLEEITNWFEKHLK</sequence>
<comment type="caution">
    <text evidence="5">The sequence shown here is derived from an EMBL/GenBank/DDBJ whole genome shotgun (WGS) entry which is preliminary data.</text>
</comment>
<dbReference type="Pfam" id="PF00326">
    <property type="entry name" value="Peptidase_S9"/>
    <property type="match status" value="1"/>
</dbReference>
<reference evidence="5 6" key="1">
    <citation type="submission" date="2018-08" db="EMBL/GenBank/DDBJ databases">
        <title>A genome reference for cultivated species of the human gut microbiota.</title>
        <authorList>
            <person name="Zou Y."/>
            <person name="Xue W."/>
            <person name="Luo G."/>
        </authorList>
    </citation>
    <scope>NUCLEOTIDE SEQUENCE [LARGE SCALE GENOMIC DNA]</scope>
    <source>
        <strain evidence="5 6">AF35-6BH</strain>
    </source>
</reference>
<evidence type="ECO:0000313" key="6">
    <source>
        <dbReference type="Proteomes" id="UP000284868"/>
    </source>
</evidence>
<dbReference type="GO" id="GO:0004252">
    <property type="term" value="F:serine-type endopeptidase activity"/>
    <property type="evidence" value="ECO:0007669"/>
    <property type="project" value="TreeGrafter"/>
</dbReference>
<keyword evidence="2" id="KW-0645">Protease</keyword>
<comment type="similarity">
    <text evidence="1">Belongs to the peptidase S9C family.</text>
</comment>
<dbReference type="OrthoDB" id="108903at2"/>
<evidence type="ECO:0000256" key="1">
    <source>
        <dbReference type="ARBA" id="ARBA00010040"/>
    </source>
</evidence>
<keyword evidence="3" id="KW-0378">Hydrolase</keyword>
<dbReference type="Gene3D" id="3.40.50.1820">
    <property type="entry name" value="alpha/beta hydrolase"/>
    <property type="match status" value="1"/>
</dbReference>
<dbReference type="SUPFAM" id="SSF53474">
    <property type="entry name" value="alpha/beta-Hydrolases"/>
    <property type="match status" value="1"/>
</dbReference>